<dbReference type="AlphaFoldDB" id="A0A499UBX4"/>
<proteinExistence type="predicted"/>
<dbReference type="EMBL" id="AP019620">
    <property type="protein sequence ID" value="BBJ37542.1"/>
    <property type="molecule type" value="Genomic_DNA"/>
</dbReference>
<reference evidence="1 2" key="1">
    <citation type="journal article" date="2020" name="Int. J. Syst. Evol. Microbiol.">
        <title>Reclassification of Streptomyces castelarensis and Streptomyces sporoclivatus as later heterotypic synonyms of Streptomyces antimycoticus.</title>
        <authorList>
            <person name="Komaki H."/>
            <person name="Tamura T."/>
        </authorList>
    </citation>
    <scope>NUCLEOTIDE SEQUENCE [LARGE SCALE GENOMIC DNA]</scope>
    <source>
        <strain evidence="1 2">NBRC 100767</strain>
    </source>
</reference>
<dbReference type="Proteomes" id="UP000463951">
    <property type="component" value="Chromosome"/>
</dbReference>
<name>A0A499UBX4_9ACTN</name>
<accession>A0A499UBX4</accession>
<evidence type="ECO:0000313" key="2">
    <source>
        <dbReference type="Proteomes" id="UP000463951"/>
    </source>
</evidence>
<protein>
    <submittedName>
        <fullName evidence="1">Uncharacterized protein</fullName>
    </submittedName>
</protein>
<evidence type="ECO:0000313" key="1">
    <source>
        <dbReference type="EMBL" id="BBJ37542.1"/>
    </source>
</evidence>
<sequence>MHARWAGPLPYKTRSLVAGEPASVAFLLEHFLLQEPSWFFRLDAPARQVCLRSLLPPEATVLGSGGYAFSLQTIFTYGRTVQVGADDDARDLLMLRLIFSAYLEGLLPRRSELTPVSWSP</sequence>
<gene>
    <name evidence="1" type="ORF">SSPO_002600</name>
</gene>
<organism evidence="1 2">
    <name type="scientific">Streptomyces antimycoticus</name>
    <dbReference type="NCBI Taxonomy" id="68175"/>
    <lineage>
        <taxon>Bacteria</taxon>
        <taxon>Bacillati</taxon>
        <taxon>Actinomycetota</taxon>
        <taxon>Actinomycetes</taxon>
        <taxon>Kitasatosporales</taxon>
        <taxon>Streptomycetaceae</taxon>
        <taxon>Streptomyces</taxon>
        <taxon>Streptomyces violaceusniger group</taxon>
    </lineage>
</organism>